<dbReference type="AlphaFoldDB" id="A0A0L8M459"/>
<evidence type="ECO:0000313" key="6">
    <source>
        <dbReference type="EMBL" id="KOG45160.1"/>
    </source>
</evidence>
<evidence type="ECO:0000259" key="5">
    <source>
        <dbReference type="Pfam" id="PF17837"/>
    </source>
</evidence>
<feature type="binding site" evidence="2">
    <location>
        <position position="39"/>
    </location>
    <ligand>
        <name>CoA</name>
        <dbReference type="ChEBI" id="CHEBI:57287"/>
    </ligand>
</feature>
<keyword evidence="3" id="KW-0460">Magnesium</keyword>
<dbReference type="Pfam" id="PF17837">
    <property type="entry name" value="4PPT_N"/>
    <property type="match status" value="1"/>
</dbReference>
<dbReference type="PANTHER" id="PTHR38096">
    <property type="entry name" value="ENTEROBACTIN SYNTHASE COMPONENT D"/>
    <property type="match status" value="1"/>
</dbReference>
<dbReference type="RefSeq" id="WP_053176782.1">
    <property type="nucleotide sequence ID" value="NZ_LGUV01000370.1"/>
</dbReference>
<feature type="binding site" evidence="2">
    <location>
        <position position="150"/>
    </location>
    <ligand>
        <name>CoA</name>
        <dbReference type="ChEBI" id="CHEBI:57287"/>
    </ligand>
</feature>
<dbReference type="PANTHER" id="PTHR38096:SF1">
    <property type="entry name" value="ENTEROBACTIN SYNTHASE COMPONENT D"/>
    <property type="match status" value="1"/>
</dbReference>
<dbReference type="EMBL" id="LGUV01000370">
    <property type="protein sequence ID" value="KOG45160.1"/>
    <property type="molecule type" value="Genomic_DNA"/>
</dbReference>
<comment type="caution">
    <text evidence="6">The sequence shown here is derived from an EMBL/GenBank/DDBJ whole genome shotgun (WGS) entry which is preliminary data.</text>
</comment>
<keyword evidence="1 6" id="KW-0808">Transferase</keyword>
<feature type="domain" description="4'-phosphopantetheinyl transferase N-terminal" evidence="5">
    <location>
        <begin position="28"/>
        <end position="94"/>
    </location>
</feature>
<evidence type="ECO:0000256" key="2">
    <source>
        <dbReference type="PIRSR" id="PIRSR603542-1"/>
    </source>
</evidence>
<dbReference type="GO" id="GO:0009366">
    <property type="term" value="C:enterobactin synthetase complex"/>
    <property type="evidence" value="ECO:0007669"/>
    <property type="project" value="InterPro"/>
</dbReference>
<keyword evidence="3" id="KW-0479">Metal-binding</keyword>
<dbReference type="GO" id="GO:0009239">
    <property type="term" value="P:enterobactin biosynthetic process"/>
    <property type="evidence" value="ECO:0007669"/>
    <property type="project" value="InterPro"/>
</dbReference>
<gene>
    <name evidence="6" type="ORF">ADK75_32865</name>
</gene>
<reference evidence="7" key="1">
    <citation type="submission" date="2015-07" db="EMBL/GenBank/DDBJ databases">
        <authorList>
            <consortium name="Consortium for Microbial Forensics and Genomics (microFORGE)"/>
            <person name="Knight B.M."/>
            <person name="Roberts D.P."/>
            <person name="Lin D."/>
            <person name="Hari K."/>
            <person name="Fletcher J."/>
            <person name="Melcher U."/>
            <person name="Blagden T."/>
            <person name="Winegar R.A."/>
        </authorList>
    </citation>
    <scope>NUCLEOTIDE SEQUENCE [LARGE SCALE GENOMIC DNA]</scope>
    <source>
        <strain evidence="7">NRRL B-1447</strain>
    </source>
</reference>
<dbReference type="InterPro" id="IPR003542">
    <property type="entry name" value="Enbac_synth_compD-like"/>
</dbReference>
<dbReference type="PATRIC" id="fig|1961.12.peg.7257"/>
<dbReference type="InterPro" id="IPR037143">
    <property type="entry name" value="4-PPantetheinyl_Trfase_dom_sf"/>
</dbReference>
<feature type="domain" description="4'-phosphopantetheinyl transferase" evidence="4">
    <location>
        <begin position="101"/>
        <end position="186"/>
    </location>
</feature>
<dbReference type="GO" id="GO:0005886">
    <property type="term" value="C:plasma membrane"/>
    <property type="evidence" value="ECO:0007669"/>
    <property type="project" value="TreeGrafter"/>
</dbReference>
<feature type="binding site" evidence="2">
    <location>
        <position position="164"/>
    </location>
    <ligand>
        <name>CoA</name>
        <dbReference type="ChEBI" id="CHEBI:57287"/>
    </ligand>
</feature>
<feature type="binding site" evidence="2">
    <location>
        <begin position="83"/>
        <end position="84"/>
    </location>
    <ligand>
        <name>CoA</name>
        <dbReference type="ChEBI" id="CHEBI:57287"/>
    </ligand>
</feature>
<proteinExistence type="predicted"/>
<feature type="binding site" evidence="2">
    <location>
        <position position="47"/>
    </location>
    <ligand>
        <name>CoA</name>
        <dbReference type="ChEBI" id="CHEBI:57287"/>
    </ligand>
</feature>
<feature type="binding site" evidence="3">
    <location>
        <position position="107"/>
    </location>
    <ligand>
        <name>Mg(2+)</name>
        <dbReference type="ChEBI" id="CHEBI:18420"/>
    </ligand>
</feature>
<dbReference type="Proteomes" id="UP000037084">
    <property type="component" value="Unassembled WGS sequence"/>
</dbReference>
<feature type="binding site" evidence="2">
    <location>
        <position position="105"/>
    </location>
    <ligand>
        <name>CoA</name>
        <dbReference type="ChEBI" id="CHEBI:57287"/>
    </ligand>
</feature>
<name>A0A0L8M459_STRVG</name>
<evidence type="ECO:0000313" key="7">
    <source>
        <dbReference type="Proteomes" id="UP000037084"/>
    </source>
</evidence>
<dbReference type="Pfam" id="PF01648">
    <property type="entry name" value="ACPS"/>
    <property type="match status" value="1"/>
</dbReference>
<dbReference type="PRINTS" id="PR01399">
    <property type="entry name" value="ENTSNTHTASED"/>
</dbReference>
<dbReference type="SUPFAM" id="SSF56214">
    <property type="entry name" value="4'-phosphopantetheinyl transferase"/>
    <property type="match status" value="1"/>
</dbReference>
<dbReference type="InterPro" id="IPR041354">
    <property type="entry name" value="4PPT_N"/>
</dbReference>
<evidence type="ECO:0000259" key="4">
    <source>
        <dbReference type="Pfam" id="PF01648"/>
    </source>
</evidence>
<feature type="binding site" evidence="3">
    <location>
        <position position="106"/>
    </location>
    <ligand>
        <name>Mg(2+)</name>
        <dbReference type="ChEBI" id="CHEBI:18420"/>
    </ligand>
</feature>
<evidence type="ECO:0000256" key="1">
    <source>
        <dbReference type="ARBA" id="ARBA00022679"/>
    </source>
</evidence>
<dbReference type="GO" id="GO:0008897">
    <property type="term" value="F:holo-[acyl-carrier-protein] synthase activity"/>
    <property type="evidence" value="ECO:0007669"/>
    <property type="project" value="InterPro"/>
</dbReference>
<accession>A0A0L8M459</accession>
<comment type="cofactor">
    <cofactor evidence="3">
        <name>Mg(2+)</name>
        <dbReference type="ChEBI" id="CHEBI:18420"/>
    </cofactor>
</comment>
<dbReference type="OrthoDB" id="8210607at2"/>
<dbReference type="GO" id="GO:0000287">
    <property type="term" value="F:magnesium ion binding"/>
    <property type="evidence" value="ECO:0007669"/>
    <property type="project" value="InterPro"/>
</dbReference>
<evidence type="ECO:0000256" key="3">
    <source>
        <dbReference type="PIRSR" id="PIRSR603542-2"/>
    </source>
</evidence>
<feature type="binding site" evidence="3">
    <location>
        <position position="105"/>
    </location>
    <ligand>
        <name>Mg(2+)</name>
        <dbReference type="ChEBI" id="CHEBI:18420"/>
    </ligand>
</feature>
<sequence length="226" mass="23758">MIERILPGAAAGAEEYADVPEARLHPEELAAVAGASESRRRVFGTGRHCAHRALERLGVPAGPVPVGGSGEPLWPAGAVGAITHCAGYRAAAAARSAELAGLGIDAEPHVPLPAGVLEAVTLPHERGQLRELGGSRPGVHWDTVLFSAKESVYKAWFPLTGRWLDFTQAELRFRPEPGPATATGEGEGRFRARLLVPGPVAGGRTVRHFDGRWLVADGLVITAVTV</sequence>
<feature type="binding site" evidence="2">
    <location>
        <position position="154"/>
    </location>
    <ligand>
        <name>CoA</name>
        <dbReference type="ChEBI" id="CHEBI:57287"/>
    </ligand>
</feature>
<organism evidence="6 7">
    <name type="scientific">Streptomyces virginiae</name>
    <name type="common">Streptomyces cinnamonensis</name>
    <dbReference type="NCBI Taxonomy" id="1961"/>
    <lineage>
        <taxon>Bacteria</taxon>
        <taxon>Bacillati</taxon>
        <taxon>Actinomycetota</taxon>
        <taxon>Actinomycetes</taxon>
        <taxon>Kitasatosporales</taxon>
        <taxon>Streptomycetaceae</taxon>
        <taxon>Streptomyces</taxon>
    </lineage>
</organism>
<dbReference type="InterPro" id="IPR008278">
    <property type="entry name" value="4-PPantetheinyl_Trfase_dom"/>
</dbReference>
<protein>
    <submittedName>
        <fullName evidence="6">4'-phosphopantetheinyl transferase</fullName>
    </submittedName>
</protein>